<evidence type="ECO:0000313" key="2">
    <source>
        <dbReference type="EMBL" id="SFB81956.1"/>
    </source>
</evidence>
<feature type="chain" id="PRO_5011514979" description="Esterase" evidence="1">
    <location>
        <begin position="20"/>
        <end position="382"/>
    </location>
</feature>
<name>A0A1I1E5K9_9FLAO</name>
<dbReference type="Gene3D" id="1.25.40.10">
    <property type="entry name" value="Tetratricopeptide repeat domain"/>
    <property type="match status" value="1"/>
</dbReference>
<dbReference type="PANTHER" id="PTHR48098:SF6">
    <property type="entry name" value="FERRI-BACILLIBACTIN ESTERASE BESA"/>
    <property type="match status" value="1"/>
</dbReference>
<evidence type="ECO:0008006" key="4">
    <source>
        <dbReference type="Google" id="ProtNLM"/>
    </source>
</evidence>
<protein>
    <recommendedName>
        <fullName evidence="4">Esterase</fullName>
    </recommendedName>
</protein>
<dbReference type="AlphaFoldDB" id="A0A1I1E5K9"/>
<dbReference type="InterPro" id="IPR050583">
    <property type="entry name" value="Mycobacterial_A85_antigen"/>
</dbReference>
<keyword evidence="3" id="KW-1185">Reference proteome</keyword>
<evidence type="ECO:0000256" key="1">
    <source>
        <dbReference type="SAM" id="SignalP"/>
    </source>
</evidence>
<dbReference type="Proteomes" id="UP000199438">
    <property type="component" value="Unassembled WGS sequence"/>
</dbReference>
<evidence type="ECO:0000313" key="3">
    <source>
        <dbReference type="Proteomes" id="UP000199438"/>
    </source>
</evidence>
<dbReference type="EMBL" id="FOKV01000001">
    <property type="protein sequence ID" value="SFB81956.1"/>
    <property type="molecule type" value="Genomic_DNA"/>
</dbReference>
<dbReference type="OrthoDB" id="1142077at2"/>
<organism evidence="2 3">
    <name type="scientific">Zunongwangia mangrovi</name>
    <dbReference type="NCBI Taxonomy" id="1334022"/>
    <lineage>
        <taxon>Bacteria</taxon>
        <taxon>Pseudomonadati</taxon>
        <taxon>Bacteroidota</taxon>
        <taxon>Flavobacteriia</taxon>
        <taxon>Flavobacteriales</taxon>
        <taxon>Flavobacteriaceae</taxon>
        <taxon>Zunongwangia</taxon>
    </lineage>
</organism>
<feature type="signal peptide" evidence="1">
    <location>
        <begin position="1"/>
        <end position="19"/>
    </location>
</feature>
<dbReference type="Gene3D" id="3.40.50.1820">
    <property type="entry name" value="alpha/beta hydrolase"/>
    <property type="match status" value="1"/>
</dbReference>
<gene>
    <name evidence="2" type="ORF">SAMN04487907_101775</name>
</gene>
<dbReference type="InterPro" id="IPR029058">
    <property type="entry name" value="AB_hydrolase_fold"/>
</dbReference>
<accession>A0A1I1E5K9</accession>
<dbReference type="PANTHER" id="PTHR48098">
    <property type="entry name" value="ENTEROCHELIN ESTERASE-RELATED"/>
    <property type="match status" value="1"/>
</dbReference>
<keyword evidence="1" id="KW-0732">Signal</keyword>
<dbReference type="RefSeq" id="WP_092540042.1">
    <property type="nucleotide sequence ID" value="NZ_FOKV01000001.1"/>
</dbReference>
<dbReference type="SUPFAM" id="SSF53474">
    <property type="entry name" value="alpha/beta-Hydrolases"/>
    <property type="match status" value="1"/>
</dbReference>
<sequence>MIKKLLLAVVFICPWIISAQTTYETISSEKLGTSREIKIQLPRNYEKNTEKLYPVMLVLDGDYLFEPVAGMVDYYSYWEDAPEMIVVGVNQNRSREADSHYDENRYLPSEEGADFFEFLGMELMQSIANKYRVAPFHVIVGHDLTANFMNFYLLKDNPIFDAYINLSPDYSPKMNVRLGEVFERTEKKLWYYLATASDDIPQLQESINAFDAQIKDLNNTQLNYKFDNFENATHYSLVGKAIPSAIDNIFEIYRPISQKEYQTKLLQTSISLSEYLEDKYNTIDELFGLQKQIRLNDFLAINQAIEKTRRWEDFLGLSDLAAKHYPNTMLATYFEARWAEETGSPEKAIKTYKKAYGQEAISFLDIDFMLERANEIKKEHGL</sequence>
<dbReference type="STRING" id="1334022.SAMN04487907_101775"/>
<proteinExistence type="predicted"/>
<reference evidence="3" key="1">
    <citation type="submission" date="2016-10" db="EMBL/GenBank/DDBJ databases">
        <authorList>
            <person name="Varghese N."/>
            <person name="Submissions S."/>
        </authorList>
    </citation>
    <scope>NUCLEOTIDE SEQUENCE [LARGE SCALE GENOMIC DNA]</scope>
    <source>
        <strain evidence="3">DSM 24499</strain>
    </source>
</reference>
<dbReference type="InterPro" id="IPR000801">
    <property type="entry name" value="Esterase-like"/>
</dbReference>
<dbReference type="Pfam" id="PF00756">
    <property type="entry name" value="Esterase"/>
    <property type="match status" value="1"/>
</dbReference>
<dbReference type="InterPro" id="IPR011990">
    <property type="entry name" value="TPR-like_helical_dom_sf"/>
</dbReference>